<evidence type="ECO:0000256" key="3">
    <source>
        <dbReference type="ARBA" id="ARBA00022989"/>
    </source>
</evidence>
<evidence type="ECO:0000256" key="1">
    <source>
        <dbReference type="ARBA" id="ARBA00004141"/>
    </source>
</evidence>
<dbReference type="Pfam" id="PF00002">
    <property type="entry name" value="7tm_2"/>
    <property type="match status" value="1"/>
</dbReference>
<evidence type="ECO:0000313" key="6">
    <source>
        <dbReference type="EMBL" id="KAL0195724.1"/>
    </source>
</evidence>
<feature type="non-terminal residue" evidence="6">
    <location>
        <position position="1"/>
    </location>
</feature>
<dbReference type="Gene3D" id="1.20.1070.10">
    <property type="entry name" value="Rhodopsin 7-helix transmembrane proteins"/>
    <property type="match status" value="1"/>
</dbReference>
<reference evidence="6 7" key="1">
    <citation type="submission" date="2024-05" db="EMBL/GenBank/DDBJ databases">
        <title>Genome sequencing and assembly of Indian major carp, Cirrhinus mrigala (Hamilton, 1822).</title>
        <authorList>
            <person name="Mohindra V."/>
            <person name="Chowdhury L.M."/>
            <person name="Lal K."/>
            <person name="Jena J.K."/>
        </authorList>
    </citation>
    <scope>NUCLEOTIDE SEQUENCE [LARGE SCALE GENOMIC DNA]</scope>
    <source>
        <strain evidence="6">CM1030</strain>
        <tissue evidence="6">Blood</tissue>
    </source>
</reference>
<gene>
    <name evidence="6" type="ORF">M9458_009296</name>
</gene>
<keyword evidence="7" id="KW-1185">Reference proteome</keyword>
<comment type="subcellular location">
    <subcellularLocation>
        <location evidence="1">Membrane</location>
        <topology evidence="1">Multi-pass membrane protein</topology>
    </subcellularLocation>
</comment>
<keyword evidence="4 5" id="KW-0472">Membrane</keyword>
<feature type="transmembrane region" description="Helical" evidence="5">
    <location>
        <begin position="12"/>
        <end position="32"/>
    </location>
</feature>
<dbReference type="Proteomes" id="UP001529510">
    <property type="component" value="Unassembled WGS sequence"/>
</dbReference>
<accession>A0ABD0RB14</accession>
<comment type="caution">
    <text evidence="6">The sequence shown here is derived from an EMBL/GenBank/DDBJ whole genome shotgun (WGS) entry which is preliminary data.</text>
</comment>
<evidence type="ECO:0000313" key="7">
    <source>
        <dbReference type="Proteomes" id="UP001529510"/>
    </source>
</evidence>
<keyword evidence="2 5" id="KW-0812">Transmembrane</keyword>
<keyword evidence="3 5" id="KW-1133">Transmembrane helix</keyword>
<dbReference type="PANTHER" id="PTHR12011">
    <property type="entry name" value="ADHESION G-PROTEIN COUPLED RECEPTOR"/>
    <property type="match status" value="1"/>
</dbReference>
<dbReference type="PANTHER" id="PTHR12011:SF347">
    <property type="entry name" value="FI21270P1-RELATED"/>
    <property type="match status" value="1"/>
</dbReference>
<feature type="transmembrane region" description="Helical" evidence="5">
    <location>
        <begin position="44"/>
        <end position="61"/>
    </location>
</feature>
<proteinExistence type="predicted"/>
<name>A0ABD0RB14_CIRMR</name>
<dbReference type="EMBL" id="JAMKFB020000004">
    <property type="protein sequence ID" value="KAL0195724.1"/>
    <property type="molecule type" value="Genomic_DNA"/>
</dbReference>
<organism evidence="6 7">
    <name type="scientific">Cirrhinus mrigala</name>
    <name type="common">Mrigala</name>
    <dbReference type="NCBI Taxonomy" id="683832"/>
    <lineage>
        <taxon>Eukaryota</taxon>
        <taxon>Metazoa</taxon>
        <taxon>Chordata</taxon>
        <taxon>Craniata</taxon>
        <taxon>Vertebrata</taxon>
        <taxon>Euteleostomi</taxon>
        <taxon>Actinopterygii</taxon>
        <taxon>Neopterygii</taxon>
        <taxon>Teleostei</taxon>
        <taxon>Ostariophysi</taxon>
        <taxon>Cypriniformes</taxon>
        <taxon>Cyprinidae</taxon>
        <taxon>Labeoninae</taxon>
        <taxon>Labeonini</taxon>
        <taxon>Cirrhinus</taxon>
    </lineage>
</organism>
<evidence type="ECO:0000256" key="2">
    <source>
        <dbReference type="ARBA" id="ARBA00022692"/>
    </source>
</evidence>
<evidence type="ECO:0000256" key="4">
    <source>
        <dbReference type="ARBA" id="ARBA00023136"/>
    </source>
</evidence>
<dbReference type="GO" id="GO:0016020">
    <property type="term" value="C:membrane"/>
    <property type="evidence" value="ECO:0007669"/>
    <property type="project" value="UniProtKB-SubCell"/>
</dbReference>
<protein>
    <submittedName>
        <fullName evidence="6">Uncharacterized protein</fullName>
    </submittedName>
</protein>
<dbReference type="InterPro" id="IPR000832">
    <property type="entry name" value="GPCR_2_secretin-like"/>
</dbReference>
<evidence type="ECO:0000256" key="5">
    <source>
        <dbReference type="SAM" id="Phobius"/>
    </source>
</evidence>
<feature type="non-terminal residue" evidence="6">
    <location>
        <position position="67"/>
    </location>
</feature>
<sequence>HGDVLPLKIVTYATVSASLLALLITFILLAILHKLRSNLHSIHKNLVAALFFSELVFLIGINQTDNP</sequence>
<dbReference type="AlphaFoldDB" id="A0ABD0RB14"/>